<dbReference type="GeneID" id="93865589"/>
<protein>
    <submittedName>
        <fullName evidence="1">Uncharacterized protein</fullName>
    </submittedName>
</protein>
<dbReference type="AlphaFoldDB" id="A0A223HYC5"/>
<dbReference type="RefSeq" id="WP_013296614.1">
    <property type="nucleotide sequence ID" value="NZ_CP016893.1"/>
</dbReference>
<sequence>MSVENLAEKVDVDALKAFAIAKGQLTSHKDGFCRAPWITDETDTKIKEQNT</sequence>
<dbReference type="EMBL" id="CP016893">
    <property type="protein sequence ID" value="AST57479.1"/>
    <property type="molecule type" value="Genomic_DNA"/>
</dbReference>
<reference evidence="1 2" key="1">
    <citation type="submission" date="2016-08" db="EMBL/GenBank/DDBJ databases">
        <title>A novel genetic cassette of butanologenic Thermoanaerobacterium thermosaccharolyticum that directly convert cellulose to butanol.</title>
        <authorList>
            <person name="Li T."/>
            <person name="He J."/>
        </authorList>
    </citation>
    <scope>NUCLEOTIDE SEQUENCE [LARGE SCALE GENOMIC DNA]</scope>
    <source>
        <strain evidence="1 2">TG57</strain>
    </source>
</reference>
<name>A0A223HYC5_THETR</name>
<organism evidence="1 2">
    <name type="scientific">Thermoanaerobacterium thermosaccharolyticum</name>
    <name type="common">Clostridium thermosaccharolyticum</name>
    <dbReference type="NCBI Taxonomy" id="1517"/>
    <lineage>
        <taxon>Bacteria</taxon>
        <taxon>Bacillati</taxon>
        <taxon>Bacillota</taxon>
        <taxon>Clostridia</taxon>
        <taxon>Thermoanaerobacterales</taxon>
        <taxon>Thermoanaerobacteraceae</taxon>
        <taxon>Thermoanaerobacterium</taxon>
    </lineage>
</organism>
<dbReference type="Proteomes" id="UP000214975">
    <property type="component" value="Chromosome"/>
</dbReference>
<evidence type="ECO:0000313" key="2">
    <source>
        <dbReference type="Proteomes" id="UP000214975"/>
    </source>
</evidence>
<proteinExistence type="predicted"/>
<gene>
    <name evidence="1" type="ORF">Thert_01425</name>
</gene>
<evidence type="ECO:0000313" key="1">
    <source>
        <dbReference type="EMBL" id="AST57479.1"/>
    </source>
</evidence>
<accession>A0A223HYC5</accession>